<dbReference type="InterPro" id="IPR008441">
    <property type="entry name" value="AfumC-like_glycosyl_Trfase"/>
</dbReference>
<protein>
    <submittedName>
        <fullName evidence="1">Glycosyl transferase</fullName>
    </submittedName>
</protein>
<dbReference type="Gene3D" id="3.90.550.20">
    <property type="match status" value="1"/>
</dbReference>
<organism evidence="1 2">
    <name type="scientific">Halobacillus litoralis</name>
    <dbReference type="NCBI Taxonomy" id="45668"/>
    <lineage>
        <taxon>Bacteria</taxon>
        <taxon>Bacillati</taxon>
        <taxon>Bacillota</taxon>
        <taxon>Bacilli</taxon>
        <taxon>Bacillales</taxon>
        <taxon>Bacillaceae</taxon>
        <taxon>Halobacillus</taxon>
    </lineage>
</organism>
<dbReference type="GO" id="GO:0000030">
    <property type="term" value="F:mannosyltransferase activity"/>
    <property type="evidence" value="ECO:0007669"/>
    <property type="project" value="TreeGrafter"/>
</dbReference>
<dbReference type="GeneID" id="78006049"/>
<dbReference type="EMBL" id="WMFA01000001">
    <property type="protein sequence ID" value="MYL69907.1"/>
    <property type="molecule type" value="Genomic_DNA"/>
</dbReference>
<proteinExistence type="predicted"/>
<dbReference type="OrthoDB" id="9802987at2"/>
<accession>A0A845F8C7</accession>
<dbReference type="InterPro" id="IPR029044">
    <property type="entry name" value="Nucleotide-diphossugar_trans"/>
</dbReference>
<dbReference type="InterPro" id="IPR051706">
    <property type="entry name" value="Glycosyltransferase_domain"/>
</dbReference>
<dbReference type="Proteomes" id="UP000450457">
    <property type="component" value="Unassembled WGS sequence"/>
</dbReference>
<evidence type="ECO:0000313" key="2">
    <source>
        <dbReference type="Proteomes" id="UP000450457"/>
    </source>
</evidence>
<name>A0A845F8C7_9BACI</name>
<dbReference type="AlphaFoldDB" id="A0A845F8C7"/>
<dbReference type="RefSeq" id="WP_160911276.1">
    <property type="nucleotide sequence ID" value="NZ_WMFA01000001.1"/>
</dbReference>
<dbReference type="GO" id="GO:0051999">
    <property type="term" value="P:mannosyl-inositol phosphorylceramide biosynthetic process"/>
    <property type="evidence" value="ECO:0007669"/>
    <property type="project" value="TreeGrafter"/>
</dbReference>
<comment type="caution">
    <text evidence="1">The sequence shown here is derived from an EMBL/GenBank/DDBJ whole genome shotgun (WGS) entry which is preliminary data.</text>
</comment>
<gene>
    <name evidence="1" type="ORF">GLW00_03540</name>
</gene>
<evidence type="ECO:0000313" key="1">
    <source>
        <dbReference type="EMBL" id="MYL69907.1"/>
    </source>
</evidence>
<dbReference type="SUPFAM" id="SSF53448">
    <property type="entry name" value="Nucleotide-diphospho-sugar transferases"/>
    <property type="match status" value="1"/>
</dbReference>
<dbReference type="GO" id="GO:0016020">
    <property type="term" value="C:membrane"/>
    <property type="evidence" value="ECO:0007669"/>
    <property type="project" value="GOC"/>
</dbReference>
<reference evidence="1 2" key="1">
    <citation type="submission" date="2019-11" db="EMBL/GenBank/DDBJ databases">
        <title>Genome sequences of 17 halophilic strains isolated from different environments.</title>
        <authorList>
            <person name="Furrow R.E."/>
        </authorList>
    </citation>
    <scope>NUCLEOTIDE SEQUENCE [LARGE SCALE GENOMIC DNA]</scope>
    <source>
        <strain evidence="1 2">SL-4</strain>
    </source>
</reference>
<dbReference type="PANTHER" id="PTHR32385">
    <property type="entry name" value="MANNOSYL PHOSPHORYLINOSITOL CERAMIDE SYNTHASE"/>
    <property type="match status" value="1"/>
</dbReference>
<keyword evidence="1" id="KW-0808">Transferase</keyword>
<dbReference type="PANTHER" id="PTHR32385:SF15">
    <property type="entry name" value="INOSITOL PHOSPHOCERAMIDE MANNOSYLTRANSFERASE 1"/>
    <property type="match status" value="1"/>
</dbReference>
<sequence length="246" mass="29167">MKTTKKIPKVIHYCWFGGKEKPYIVKECIDSWQTHLSEYKIIEWNETNFDVHSNQYIKEAYEAEKFAFVSDYVRLYALYHVGGIYLDTDVMVYKPFDDLLLGEAFWGFEQEEYIATSTFGARKGHPFIKEFMEDYHQRYFLKSNGEFDDVTNVAKVTKLLTDRGLVRNGKKQCIEGVGTIYTQEYFSPYDYINCREIKSNDTYAMHLFYQSWLPKSTRIKKNIKKTLSRVIGGENVYRVRKLIQKN</sequence>
<dbReference type="Pfam" id="PF05704">
    <property type="entry name" value="Caps_synth"/>
    <property type="match status" value="1"/>
</dbReference>